<protein>
    <recommendedName>
        <fullName evidence="4">C2H2-type domain-containing protein</fullName>
    </recommendedName>
</protein>
<proteinExistence type="predicted"/>
<feature type="region of interest" description="Disordered" evidence="1">
    <location>
        <begin position="52"/>
        <end position="148"/>
    </location>
</feature>
<dbReference type="PANTHER" id="PTHR38166">
    <property type="entry name" value="C2H2-TYPE DOMAIN-CONTAINING PROTEIN-RELATED"/>
    <property type="match status" value="1"/>
</dbReference>
<feature type="compositionally biased region" description="Low complexity" evidence="1">
    <location>
        <begin position="188"/>
        <end position="205"/>
    </location>
</feature>
<keyword evidence="3" id="KW-1185">Reference proteome</keyword>
<gene>
    <name evidence="2" type="ORF">CTA1_1266</name>
</gene>
<dbReference type="EMBL" id="PJEX01000513">
    <property type="protein sequence ID" value="TKW49581.1"/>
    <property type="molecule type" value="Genomic_DNA"/>
</dbReference>
<dbReference type="STRING" id="1306861.A0A4U6X2G7"/>
<feature type="compositionally biased region" description="Basic and acidic residues" evidence="1">
    <location>
        <begin position="55"/>
        <end position="64"/>
    </location>
</feature>
<evidence type="ECO:0000256" key="1">
    <source>
        <dbReference type="SAM" id="MobiDB-lite"/>
    </source>
</evidence>
<organism evidence="2 3">
    <name type="scientific">Colletotrichum tanaceti</name>
    <dbReference type="NCBI Taxonomy" id="1306861"/>
    <lineage>
        <taxon>Eukaryota</taxon>
        <taxon>Fungi</taxon>
        <taxon>Dikarya</taxon>
        <taxon>Ascomycota</taxon>
        <taxon>Pezizomycotina</taxon>
        <taxon>Sordariomycetes</taxon>
        <taxon>Hypocreomycetidae</taxon>
        <taxon>Glomerellales</taxon>
        <taxon>Glomerellaceae</taxon>
        <taxon>Colletotrichum</taxon>
        <taxon>Colletotrichum destructivum species complex</taxon>
    </lineage>
</organism>
<reference evidence="2 3" key="1">
    <citation type="journal article" date="2019" name="PLoS ONE">
        <title>Comparative genome analysis indicates high evolutionary potential of pathogenicity genes in Colletotrichum tanaceti.</title>
        <authorList>
            <person name="Lelwala R.V."/>
            <person name="Korhonen P.K."/>
            <person name="Young N.D."/>
            <person name="Scott J.B."/>
            <person name="Ades P.A."/>
            <person name="Gasser R.B."/>
            <person name="Taylor P.W.J."/>
        </authorList>
    </citation>
    <scope>NUCLEOTIDE SEQUENCE [LARGE SCALE GENOMIC DNA]</scope>
    <source>
        <strain evidence="2">BRIP57314</strain>
    </source>
</reference>
<sequence length="564" mass="62291">MHASPVLPVYPTIHPWHNSTHCRVIGKPSISIDFGPLIARFKASSYNWSGNRLTDMPKTHENRPPKPHKSSSTRASPNLAVRQAPGTKSHRSAPSRAETNGGGSGADNASRRSRSPSTTTTQASEPSQGSTGRSDCDNHPSKPNLGPSAYIDTYVEYRKRLFIKIFMEKVDEWLDENVCPLEEACDYGEGSSSSSKSSGGNTGEKSSGGRRSKPLAGSKRQLRGDDDQDEDRRGGEDGDRRDRNKKRAKTDVHDDRKRFACPFYKYDPKRYKHHRSCFGPGWTELHRLKEHLFRHHRLFTCSRCFEQFGDDEGLQKHVRAKRACVLQDESAHEADLGAGMDRETEKKIRSRKPGKQSNVSRWYEIYSILFPDEVDIESLPSPWYDDPAGSNGNNPLSDSDDLKTQYQHFLRRRIPSMIREELEAEVAKSFNDVGTAMQSRLSTWIRDSAARCAKIFEYIPSPTEAAAQGDPDAAAAAAAAVSRSREGSPTSGAVGLGVGAGSFAAGEPAAFVPWPYDLPLLADFDLTFEMPGQDYPGFEQCVHPALDSAYESGSMGGSSGAWRG</sequence>
<dbReference type="PANTHER" id="PTHR38166:SF1">
    <property type="entry name" value="C2H2-TYPE DOMAIN-CONTAINING PROTEIN"/>
    <property type="match status" value="1"/>
</dbReference>
<feature type="region of interest" description="Disordered" evidence="1">
    <location>
        <begin position="381"/>
        <end position="401"/>
    </location>
</feature>
<evidence type="ECO:0000313" key="3">
    <source>
        <dbReference type="Proteomes" id="UP000310108"/>
    </source>
</evidence>
<feature type="compositionally biased region" description="Basic and acidic residues" evidence="1">
    <location>
        <begin position="222"/>
        <end position="242"/>
    </location>
</feature>
<dbReference type="Proteomes" id="UP000310108">
    <property type="component" value="Unassembled WGS sequence"/>
</dbReference>
<evidence type="ECO:0000313" key="2">
    <source>
        <dbReference type="EMBL" id="TKW49581.1"/>
    </source>
</evidence>
<comment type="caution">
    <text evidence="2">The sequence shown here is derived from an EMBL/GenBank/DDBJ whole genome shotgun (WGS) entry which is preliminary data.</text>
</comment>
<accession>A0A4U6X2G7</accession>
<evidence type="ECO:0008006" key="4">
    <source>
        <dbReference type="Google" id="ProtNLM"/>
    </source>
</evidence>
<feature type="compositionally biased region" description="Polar residues" evidence="1">
    <location>
        <begin position="122"/>
        <end position="133"/>
    </location>
</feature>
<dbReference type="AlphaFoldDB" id="A0A4U6X2G7"/>
<feature type="region of interest" description="Disordered" evidence="1">
    <location>
        <begin position="185"/>
        <end position="251"/>
    </location>
</feature>
<name>A0A4U6X2G7_9PEZI</name>